<dbReference type="Gene3D" id="2.40.10.10">
    <property type="entry name" value="Trypsin-like serine proteases"/>
    <property type="match status" value="3"/>
</dbReference>
<evidence type="ECO:0000256" key="1">
    <source>
        <dbReference type="ARBA" id="ARBA00022670"/>
    </source>
</evidence>
<keyword evidence="3 8" id="KW-0378">Hydrolase</keyword>
<evidence type="ECO:0000313" key="13">
    <source>
        <dbReference type="Proteomes" id="UP000677054"/>
    </source>
</evidence>
<evidence type="ECO:0000313" key="12">
    <source>
        <dbReference type="EMBL" id="CAD7240141.1"/>
    </source>
</evidence>
<dbReference type="EC" id="3.4.21.-" evidence="8"/>
<feature type="domain" description="Clip" evidence="11">
    <location>
        <begin position="12"/>
        <end position="66"/>
    </location>
</feature>
<dbReference type="Proteomes" id="UP000677054">
    <property type="component" value="Unassembled WGS sequence"/>
</dbReference>
<comment type="similarity">
    <text evidence="7 9">Belongs to the peptidase S1 family. CLIP subfamily.</text>
</comment>
<dbReference type="InterPro" id="IPR001314">
    <property type="entry name" value="Peptidase_S1A"/>
</dbReference>
<dbReference type="GO" id="GO:0005576">
    <property type="term" value="C:extracellular region"/>
    <property type="evidence" value="ECO:0007669"/>
    <property type="project" value="UniProtKB-SubCell"/>
</dbReference>
<evidence type="ECO:0000256" key="3">
    <source>
        <dbReference type="ARBA" id="ARBA00022801"/>
    </source>
</evidence>
<gene>
    <name evidence="12" type="ORF">DSTB1V02_LOCUS175</name>
</gene>
<dbReference type="InterPro" id="IPR018114">
    <property type="entry name" value="TRYPSIN_HIS"/>
</dbReference>
<dbReference type="PANTHER" id="PTHR24256">
    <property type="entry name" value="TRYPTASE-RELATED"/>
    <property type="match status" value="1"/>
</dbReference>
<reference evidence="12" key="1">
    <citation type="submission" date="2020-11" db="EMBL/GenBank/DDBJ databases">
        <authorList>
            <person name="Tran Van P."/>
        </authorList>
    </citation>
    <scope>NUCLEOTIDE SEQUENCE</scope>
</reference>
<comment type="domain">
    <text evidence="9">The clip domain consists of 35-55 residues which are 'knitted' together usually by 3 conserved disulfide bonds forming a clip-like compact structure.</text>
</comment>
<dbReference type="PROSITE" id="PS00134">
    <property type="entry name" value="TRYPSIN_HIS"/>
    <property type="match status" value="1"/>
</dbReference>
<keyword evidence="2" id="KW-0732">Signal</keyword>
<evidence type="ECO:0000256" key="7">
    <source>
        <dbReference type="ARBA" id="ARBA00024195"/>
    </source>
</evidence>
<evidence type="ECO:0000256" key="6">
    <source>
        <dbReference type="ARBA" id="ARBA00023180"/>
    </source>
</evidence>
<dbReference type="GO" id="GO:0006508">
    <property type="term" value="P:proteolysis"/>
    <property type="evidence" value="ECO:0007669"/>
    <property type="project" value="UniProtKB-KW"/>
</dbReference>
<protein>
    <recommendedName>
        <fullName evidence="9">CLIP domain-containing serine protease</fullName>
        <ecNumber evidence="8">3.4.21.-</ecNumber>
    </recommendedName>
</protein>
<evidence type="ECO:0000256" key="4">
    <source>
        <dbReference type="ARBA" id="ARBA00022825"/>
    </source>
</evidence>
<dbReference type="InterPro" id="IPR009003">
    <property type="entry name" value="Peptidase_S1_PA"/>
</dbReference>
<comment type="subcellular location">
    <subcellularLocation>
        <location evidence="9">Secreted</location>
    </subcellularLocation>
</comment>
<dbReference type="GO" id="GO:0004252">
    <property type="term" value="F:serine-type endopeptidase activity"/>
    <property type="evidence" value="ECO:0007669"/>
    <property type="project" value="UniProtKB-UniRule"/>
</dbReference>
<dbReference type="AlphaFoldDB" id="A0A7R8WY61"/>
<dbReference type="InterPro" id="IPR051487">
    <property type="entry name" value="Ser/Thr_Proteases_Immune/Dev"/>
</dbReference>
<keyword evidence="4 8" id="KW-0720">Serine protease</keyword>
<dbReference type="PROSITE" id="PS00135">
    <property type="entry name" value="TRYPSIN_SER"/>
    <property type="match status" value="1"/>
</dbReference>
<dbReference type="PRINTS" id="PR00722">
    <property type="entry name" value="CHYMOTRYPSIN"/>
</dbReference>
<dbReference type="CDD" id="cd00190">
    <property type="entry name" value="Tryp_SPc"/>
    <property type="match status" value="1"/>
</dbReference>
<evidence type="ECO:0000256" key="8">
    <source>
        <dbReference type="RuleBase" id="RU363034"/>
    </source>
</evidence>
<evidence type="ECO:0000256" key="9">
    <source>
        <dbReference type="RuleBase" id="RU366078"/>
    </source>
</evidence>
<keyword evidence="6" id="KW-0325">Glycoprotein</keyword>
<sequence>MKWTPAHGIGAECETPEPDVQPGKCINIKDCEKLRSLLHGPNQNIDYVRRSICFIPVNGGDPDVCCPEAKRSEPFKAVVTLNKKKLFPNPLQYECGFGVNNRIANGEDAPLGAWPWMALLFYEFPGEEMKPRCGGAVINERYVITAAHCVSPIIIGDNKLAYVRLGEHTLSTNPDCRGATNEDCLPLYINVNVEQTIIHPNFKLNGRNAISSDIALLRLAKVVDFQNPVTLNNGTDVLQQLQVPIVPLAACSVIPFFKSVTFTNEYICAGGEPNKDACMGDSGGPLMILRPGIAQYFLIGVVSFGTPYCGLIDAPSVYTRITQYLDWILDHVKE</sequence>
<evidence type="ECO:0000256" key="5">
    <source>
        <dbReference type="ARBA" id="ARBA00023157"/>
    </source>
</evidence>
<dbReference type="Pfam" id="PF00089">
    <property type="entry name" value="Trypsin"/>
    <property type="match status" value="2"/>
</dbReference>
<name>A0A7R8WY61_9CRUS</name>
<dbReference type="SUPFAM" id="SSF50494">
    <property type="entry name" value="Trypsin-like serine proteases"/>
    <property type="match status" value="1"/>
</dbReference>
<dbReference type="InterPro" id="IPR033116">
    <property type="entry name" value="TRYPSIN_SER"/>
</dbReference>
<dbReference type="Pfam" id="PF12032">
    <property type="entry name" value="CLIP"/>
    <property type="match status" value="1"/>
</dbReference>
<dbReference type="InterPro" id="IPR001254">
    <property type="entry name" value="Trypsin_dom"/>
</dbReference>
<dbReference type="InterPro" id="IPR022700">
    <property type="entry name" value="CLIP"/>
</dbReference>
<dbReference type="PROSITE" id="PS51888">
    <property type="entry name" value="CLIP"/>
    <property type="match status" value="1"/>
</dbReference>
<dbReference type="FunFam" id="2.40.10.10:FF:000028">
    <property type="entry name" value="Serine protease easter"/>
    <property type="match status" value="1"/>
</dbReference>
<dbReference type="Gene3D" id="3.30.1640.30">
    <property type="match status" value="1"/>
</dbReference>
<keyword evidence="5" id="KW-1015">Disulfide bond</keyword>
<dbReference type="InterPro" id="IPR043504">
    <property type="entry name" value="Peptidase_S1_PA_chymotrypsin"/>
</dbReference>
<organism evidence="12">
    <name type="scientific">Darwinula stevensoni</name>
    <dbReference type="NCBI Taxonomy" id="69355"/>
    <lineage>
        <taxon>Eukaryota</taxon>
        <taxon>Metazoa</taxon>
        <taxon>Ecdysozoa</taxon>
        <taxon>Arthropoda</taxon>
        <taxon>Crustacea</taxon>
        <taxon>Oligostraca</taxon>
        <taxon>Ostracoda</taxon>
        <taxon>Podocopa</taxon>
        <taxon>Podocopida</taxon>
        <taxon>Darwinulocopina</taxon>
        <taxon>Darwinuloidea</taxon>
        <taxon>Darwinulidae</taxon>
        <taxon>Darwinula</taxon>
    </lineage>
</organism>
<dbReference type="EMBL" id="LR899527">
    <property type="protein sequence ID" value="CAD7240141.1"/>
    <property type="molecule type" value="Genomic_DNA"/>
</dbReference>
<dbReference type="InterPro" id="IPR038565">
    <property type="entry name" value="CLIP_sf"/>
</dbReference>
<dbReference type="SMART" id="SM00680">
    <property type="entry name" value="CLIP"/>
    <property type="match status" value="1"/>
</dbReference>
<keyword evidence="1 8" id="KW-0645">Protease</keyword>
<keyword evidence="13" id="KW-1185">Reference proteome</keyword>
<evidence type="ECO:0000259" key="11">
    <source>
        <dbReference type="PROSITE" id="PS51888"/>
    </source>
</evidence>
<dbReference type="SMART" id="SM00020">
    <property type="entry name" value="Tryp_SPc"/>
    <property type="match status" value="1"/>
</dbReference>
<dbReference type="PROSITE" id="PS50240">
    <property type="entry name" value="TRYPSIN_DOM"/>
    <property type="match status" value="1"/>
</dbReference>
<accession>A0A7R8WY61</accession>
<keyword evidence="9" id="KW-0964">Secreted</keyword>
<feature type="domain" description="Peptidase S1" evidence="10">
    <location>
        <begin position="103"/>
        <end position="333"/>
    </location>
</feature>
<evidence type="ECO:0000259" key="10">
    <source>
        <dbReference type="PROSITE" id="PS50240"/>
    </source>
</evidence>
<evidence type="ECO:0000256" key="2">
    <source>
        <dbReference type="ARBA" id="ARBA00022729"/>
    </source>
</evidence>
<dbReference type="OrthoDB" id="6370098at2759"/>
<proteinExistence type="inferred from homology"/>
<dbReference type="EMBL" id="CAJPEV010000010">
    <property type="protein sequence ID" value="CAG0878655.1"/>
    <property type="molecule type" value="Genomic_DNA"/>
</dbReference>